<comment type="similarity">
    <text evidence="1">Belongs to the aldehyde dehydrogenase family.</text>
</comment>
<evidence type="ECO:0000256" key="2">
    <source>
        <dbReference type="ARBA" id="ARBA00023002"/>
    </source>
</evidence>
<dbReference type="GO" id="GO:0005739">
    <property type="term" value="C:mitochondrion"/>
    <property type="evidence" value="ECO:0007669"/>
    <property type="project" value="TreeGrafter"/>
</dbReference>
<gene>
    <name evidence="4" type="primary">Aldh12A1</name>
</gene>
<dbReference type="GO" id="GO:0010133">
    <property type="term" value="P:L-proline catabolic process to L-glutamate"/>
    <property type="evidence" value="ECO:0007669"/>
    <property type="project" value="TreeGrafter"/>
</dbReference>
<dbReference type="InterPro" id="IPR016163">
    <property type="entry name" value="Ald_DH_C"/>
</dbReference>
<keyword evidence="2" id="KW-0560">Oxidoreductase</keyword>
<dbReference type="GO" id="GO:0004029">
    <property type="term" value="F:aldehyde dehydrogenase (NAD+) activity"/>
    <property type="evidence" value="ECO:0007669"/>
    <property type="project" value="InterPro"/>
</dbReference>
<organism evidence="4">
    <name type="scientific">Syntrichia caninervis</name>
    <dbReference type="NCBI Taxonomy" id="200751"/>
    <lineage>
        <taxon>Eukaryota</taxon>
        <taxon>Viridiplantae</taxon>
        <taxon>Streptophyta</taxon>
        <taxon>Embryophyta</taxon>
        <taxon>Bryophyta</taxon>
        <taxon>Bryophytina</taxon>
        <taxon>Bryopsida</taxon>
        <taxon>Dicranidae</taxon>
        <taxon>Pottiales</taxon>
        <taxon>Pottiaceae</taxon>
        <taxon>Syntrichia</taxon>
    </lineage>
</organism>
<sequence>MHENWAKQNFVQKLKSLAARRKLDDLTVGPVLTVTTKRMLDHIENLLAIPGARLEFGGKPLTNHSIPDVYGALEPTAVFVPLKEILRNEESFALATTEIFGPFQLLTGYKHEELPLVLEACERMHAHLTAAVVSNDVLFLQEVLSNTVNGTTYAGIRARTTGAPQNHWFGPAGDPRGAGIGTPEAIKLVWSCHREVIQDVGPIPDSWKTPQCT</sequence>
<evidence type="ECO:0000256" key="3">
    <source>
        <dbReference type="ARBA" id="ARBA00023027"/>
    </source>
</evidence>
<dbReference type="AlphaFoldDB" id="A0A2H4Z9U4"/>
<dbReference type="Gene3D" id="3.40.309.10">
    <property type="entry name" value="Aldehyde Dehydrogenase, Chain A, domain 2"/>
    <property type="match status" value="1"/>
</dbReference>
<dbReference type="PANTHER" id="PTHR43521:SF7">
    <property type="entry name" value="DELTA-1-PYRROLINE-5-CARBOXYLATE DEHYDROGENASE 12A1, MITOCHONDRIAL"/>
    <property type="match status" value="1"/>
</dbReference>
<dbReference type="InterPro" id="IPR044638">
    <property type="entry name" value="ALDH7A1-like"/>
</dbReference>
<evidence type="ECO:0000313" key="4">
    <source>
        <dbReference type="EMBL" id="AUF72250.1"/>
    </source>
</evidence>
<reference evidence="4" key="1">
    <citation type="submission" date="2016-12" db="EMBL/GenBank/DDBJ databases">
        <title>The aldehyde dehydrogenase (ALDH) gene superfamily of the desiccation-tolerant moss Syntrichia caninervis.</title>
        <authorList>
            <person name="Gao B."/>
            <person name="Wood A."/>
        </authorList>
    </citation>
    <scope>NUCLEOTIDE SEQUENCE</scope>
</reference>
<dbReference type="SUPFAM" id="SSF53720">
    <property type="entry name" value="ALDH-like"/>
    <property type="match status" value="1"/>
</dbReference>
<dbReference type="PANTHER" id="PTHR43521">
    <property type="entry name" value="ALPHA-AMINOADIPIC SEMIALDEHYDE DEHYDROGENASE"/>
    <property type="match status" value="1"/>
</dbReference>
<protein>
    <submittedName>
        <fullName evidence="4">Aldehyde dehydrogenase 12A1</fullName>
    </submittedName>
</protein>
<dbReference type="InterPro" id="IPR016161">
    <property type="entry name" value="Ald_DH/histidinol_DH"/>
</dbReference>
<proteinExistence type="evidence at transcript level"/>
<dbReference type="GO" id="GO:0003842">
    <property type="term" value="F:L-glutamate gamma-semialdehyde dehydrogenase activity"/>
    <property type="evidence" value="ECO:0007669"/>
    <property type="project" value="TreeGrafter"/>
</dbReference>
<dbReference type="EMBL" id="KY320182">
    <property type="protein sequence ID" value="AUF72250.1"/>
    <property type="molecule type" value="mRNA"/>
</dbReference>
<keyword evidence="3" id="KW-0520">NAD</keyword>
<accession>A0A2H4Z9U4</accession>
<name>A0A2H4Z9U4_9BRYO</name>
<evidence type="ECO:0000256" key="1">
    <source>
        <dbReference type="ARBA" id="ARBA00009986"/>
    </source>
</evidence>